<dbReference type="Gene3D" id="2.40.128.110">
    <property type="entry name" value="Lipid/polyisoprenoid-binding, YceI-like"/>
    <property type="match status" value="1"/>
</dbReference>
<name>A0A4R3L3G3_9GAMM</name>
<dbReference type="SUPFAM" id="SSF101874">
    <property type="entry name" value="YceI-like"/>
    <property type="match status" value="1"/>
</dbReference>
<reference evidence="3 4" key="1">
    <citation type="submission" date="2019-03" db="EMBL/GenBank/DDBJ databases">
        <title>Genomic Encyclopedia of Type Strains, Phase IV (KMG-IV): sequencing the most valuable type-strain genomes for metagenomic binning, comparative biology and taxonomic classification.</title>
        <authorList>
            <person name="Goeker M."/>
        </authorList>
    </citation>
    <scope>NUCLEOTIDE SEQUENCE [LARGE SCALE GENOMIC DNA]</scope>
    <source>
        <strain evidence="3 4">DSM 21944</strain>
    </source>
</reference>
<gene>
    <name evidence="3" type="ORF">EDC25_12434</name>
</gene>
<dbReference type="SMART" id="SM00867">
    <property type="entry name" value="YceI"/>
    <property type="match status" value="1"/>
</dbReference>
<accession>A0A4R3L3G3</accession>
<feature type="chain" id="PRO_5020627765" evidence="1">
    <location>
        <begin position="25"/>
        <end position="204"/>
    </location>
</feature>
<protein>
    <submittedName>
        <fullName evidence="3">Polyisoprenoid-binding protein YceI</fullName>
    </submittedName>
</protein>
<dbReference type="InterPro" id="IPR007372">
    <property type="entry name" value="Lipid/polyisoprenoid-bd_YceI"/>
</dbReference>
<evidence type="ECO:0000256" key="1">
    <source>
        <dbReference type="SAM" id="SignalP"/>
    </source>
</evidence>
<comment type="caution">
    <text evidence="3">The sequence shown here is derived from an EMBL/GenBank/DDBJ whole genome shotgun (WGS) entry which is preliminary data.</text>
</comment>
<keyword evidence="4" id="KW-1185">Reference proteome</keyword>
<dbReference type="EMBL" id="SMAF01000024">
    <property type="protein sequence ID" value="TCS94059.1"/>
    <property type="molecule type" value="Genomic_DNA"/>
</dbReference>
<dbReference type="InterPro" id="IPR036761">
    <property type="entry name" value="TTHA0802/YceI-like_sf"/>
</dbReference>
<proteinExistence type="predicted"/>
<sequence length="204" mass="22621">MGVPAVWTVFLMAACTACVAPALADERPAGHPDTGEAATAWRFEPDDSRIDFELAALGMIGIHGRFPRFEGGSTWDPVARAWRIETRIDATSLEISPERYLSWARSSEFFSVTRHPLVVFRSDPAPESLLREGGVLTGQLVLRGVERAVRFRVAPARCQPDQSACMIDVSGEINRRQFGMESRRLTLSSQVALRLQLRAVRVDP</sequence>
<evidence type="ECO:0000313" key="3">
    <source>
        <dbReference type="EMBL" id="TCS94059.1"/>
    </source>
</evidence>
<feature type="domain" description="Lipid/polyisoprenoid-binding YceI-like" evidence="2">
    <location>
        <begin position="40"/>
        <end position="200"/>
    </location>
</feature>
<evidence type="ECO:0000259" key="2">
    <source>
        <dbReference type="SMART" id="SM00867"/>
    </source>
</evidence>
<dbReference type="AlphaFoldDB" id="A0A4R3L3G3"/>
<dbReference type="Proteomes" id="UP000294599">
    <property type="component" value="Unassembled WGS sequence"/>
</dbReference>
<keyword evidence="1" id="KW-0732">Signal</keyword>
<organism evidence="3 4">
    <name type="scientific">Pseudofulvimonas gallinarii</name>
    <dbReference type="NCBI Taxonomy" id="634155"/>
    <lineage>
        <taxon>Bacteria</taxon>
        <taxon>Pseudomonadati</taxon>
        <taxon>Pseudomonadota</taxon>
        <taxon>Gammaproteobacteria</taxon>
        <taxon>Lysobacterales</taxon>
        <taxon>Rhodanobacteraceae</taxon>
        <taxon>Pseudofulvimonas</taxon>
    </lineage>
</organism>
<dbReference type="Pfam" id="PF04264">
    <property type="entry name" value="YceI"/>
    <property type="match status" value="1"/>
</dbReference>
<feature type="signal peptide" evidence="1">
    <location>
        <begin position="1"/>
        <end position="24"/>
    </location>
</feature>
<dbReference type="PANTHER" id="PTHR34406">
    <property type="entry name" value="PROTEIN YCEI"/>
    <property type="match status" value="1"/>
</dbReference>
<evidence type="ECO:0000313" key="4">
    <source>
        <dbReference type="Proteomes" id="UP000294599"/>
    </source>
</evidence>
<dbReference type="PANTHER" id="PTHR34406:SF1">
    <property type="entry name" value="PROTEIN YCEI"/>
    <property type="match status" value="1"/>
</dbReference>